<reference evidence="2" key="1">
    <citation type="submission" date="2020-02" db="EMBL/GenBank/DDBJ databases">
        <authorList>
            <person name="Meier V. D."/>
        </authorList>
    </citation>
    <scope>NUCLEOTIDE SEQUENCE</scope>
    <source>
        <strain evidence="2">AVDCRST_MAG02</strain>
    </source>
</reference>
<feature type="non-terminal residue" evidence="2">
    <location>
        <position position="1"/>
    </location>
</feature>
<feature type="compositionally biased region" description="Low complexity" evidence="1">
    <location>
        <begin position="24"/>
        <end position="47"/>
    </location>
</feature>
<proteinExistence type="predicted"/>
<dbReference type="EMBL" id="CADCVH010000087">
    <property type="protein sequence ID" value="CAA9463343.1"/>
    <property type="molecule type" value="Genomic_DNA"/>
</dbReference>
<sequence>ASVVRPPSPAGPDRPSLGSHNRSRPALAAAARRAPAAPEPARFAGRSPRPRKGPDRPRPRSLPGISSLSSSTSSLRSLFQTVTAGGGLHDCLPSLL</sequence>
<feature type="non-terminal residue" evidence="2">
    <location>
        <position position="96"/>
    </location>
</feature>
<protein>
    <submittedName>
        <fullName evidence="2">Uncharacterized protein</fullName>
    </submittedName>
</protein>
<evidence type="ECO:0000313" key="2">
    <source>
        <dbReference type="EMBL" id="CAA9463343.1"/>
    </source>
</evidence>
<accession>A0A6J4R3M6</accession>
<gene>
    <name evidence="2" type="ORF">AVDCRST_MAG02-2759</name>
</gene>
<feature type="compositionally biased region" description="Low complexity" evidence="1">
    <location>
        <begin position="61"/>
        <end position="75"/>
    </location>
</feature>
<dbReference type="AlphaFoldDB" id="A0A6J4R3M6"/>
<name>A0A6J4R3M6_9ACTN</name>
<evidence type="ECO:0000256" key="1">
    <source>
        <dbReference type="SAM" id="MobiDB-lite"/>
    </source>
</evidence>
<feature type="region of interest" description="Disordered" evidence="1">
    <location>
        <begin position="1"/>
        <end position="75"/>
    </location>
</feature>
<feature type="compositionally biased region" description="Pro residues" evidence="1">
    <location>
        <begin position="1"/>
        <end position="12"/>
    </location>
</feature>
<organism evidence="2">
    <name type="scientific">uncultured Rubrobacteraceae bacterium</name>
    <dbReference type="NCBI Taxonomy" id="349277"/>
    <lineage>
        <taxon>Bacteria</taxon>
        <taxon>Bacillati</taxon>
        <taxon>Actinomycetota</taxon>
        <taxon>Rubrobacteria</taxon>
        <taxon>Rubrobacterales</taxon>
        <taxon>Rubrobacteraceae</taxon>
        <taxon>environmental samples</taxon>
    </lineage>
</organism>